<dbReference type="EMBL" id="CP001359">
    <property type="protein sequence ID" value="ACL64452.1"/>
    <property type="molecule type" value="Genomic_DNA"/>
</dbReference>
<name>B8JF95_ANAD2</name>
<evidence type="ECO:0000313" key="1">
    <source>
        <dbReference type="EMBL" id="ACL64452.1"/>
    </source>
</evidence>
<organism evidence="1 2">
    <name type="scientific">Anaeromyxobacter dehalogenans (strain ATCC BAA-258 / DSM 21875 / 2CP-1)</name>
    <dbReference type="NCBI Taxonomy" id="455488"/>
    <lineage>
        <taxon>Bacteria</taxon>
        <taxon>Pseudomonadati</taxon>
        <taxon>Myxococcota</taxon>
        <taxon>Myxococcia</taxon>
        <taxon>Myxococcales</taxon>
        <taxon>Cystobacterineae</taxon>
        <taxon>Anaeromyxobacteraceae</taxon>
        <taxon>Anaeromyxobacter</taxon>
    </lineage>
</organism>
<accession>B8JF95</accession>
<dbReference type="HOGENOM" id="CLU_3211643_0_0_7"/>
<proteinExistence type="predicted"/>
<reference evidence="1" key="1">
    <citation type="submission" date="2009-01" db="EMBL/GenBank/DDBJ databases">
        <title>Complete sequence of Anaeromyxobacter dehalogenans 2CP-1.</title>
        <authorList>
            <consortium name="US DOE Joint Genome Institute"/>
            <person name="Lucas S."/>
            <person name="Copeland A."/>
            <person name="Lapidus A."/>
            <person name="Glavina del Rio T."/>
            <person name="Dalin E."/>
            <person name="Tice H."/>
            <person name="Bruce D."/>
            <person name="Goodwin L."/>
            <person name="Pitluck S."/>
            <person name="Saunders E."/>
            <person name="Brettin T."/>
            <person name="Detter J.C."/>
            <person name="Han C."/>
            <person name="Larimer F."/>
            <person name="Land M."/>
            <person name="Hauser L."/>
            <person name="Kyrpides N."/>
            <person name="Ovchinnikova G."/>
            <person name="Beliaev A.S."/>
            <person name="Richardson P."/>
        </authorList>
    </citation>
    <scope>NUCLEOTIDE SEQUENCE</scope>
    <source>
        <strain evidence="1">2CP-1</strain>
    </source>
</reference>
<sequence>MVDDMITPPVLLKDYDPTTQAVTFQRRGSTALEKLVPKEVLPVE</sequence>
<evidence type="ECO:0000313" key="2">
    <source>
        <dbReference type="Proteomes" id="UP000007089"/>
    </source>
</evidence>
<gene>
    <name evidence="1" type="ordered locus">A2cp1_1105</name>
</gene>
<keyword evidence="2" id="KW-1185">Reference proteome</keyword>
<dbReference type="Proteomes" id="UP000007089">
    <property type="component" value="Chromosome"/>
</dbReference>
<dbReference type="AlphaFoldDB" id="B8JF95"/>
<protein>
    <submittedName>
        <fullName evidence="1">Uncharacterized protein</fullName>
    </submittedName>
</protein>
<dbReference type="KEGG" id="acp:A2cp1_1105"/>